<dbReference type="Proteomes" id="UP001214043">
    <property type="component" value="Chromosome"/>
</dbReference>
<dbReference type="InterPro" id="IPR005182">
    <property type="entry name" value="YdbS-like_PH"/>
</dbReference>
<dbReference type="PANTHER" id="PTHR37938">
    <property type="entry name" value="BLL0215 PROTEIN"/>
    <property type="match status" value="1"/>
</dbReference>
<protein>
    <submittedName>
        <fullName evidence="3">PH domain-containing protein</fullName>
    </submittedName>
</protein>
<dbReference type="Pfam" id="PF03703">
    <property type="entry name" value="bPH_2"/>
    <property type="match status" value="1"/>
</dbReference>
<feature type="domain" description="YdbS-like PH" evidence="2">
    <location>
        <begin position="53"/>
        <end position="125"/>
    </location>
</feature>
<name>A0AAE9ZC10_9PROT</name>
<keyword evidence="4" id="KW-1185">Reference proteome</keyword>
<evidence type="ECO:0000256" key="1">
    <source>
        <dbReference type="SAM" id="Phobius"/>
    </source>
</evidence>
<proteinExistence type="predicted"/>
<dbReference type="PANTHER" id="PTHR37938:SF1">
    <property type="entry name" value="BLL0215 PROTEIN"/>
    <property type="match status" value="1"/>
</dbReference>
<keyword evidence="1" id="KW-0472">Membrane</keyword>
<evidence type="ECO:0000313" key="3">
    <source>
        <dbReference type="EMBL" id="WDI30620.1"/>
    </source>
</evidence>
<dbReference type="RefSeq" id="WP_274492429.1">
    <property type="nucleotide sequence ID" value="NZ_CP118166.1"/>
</dbReference>
<organism evidence="3 4">
    <name type="scientific">Hyphococcus flavus</name>
    <dbReference type="NCBI Taxonomy" id="1866326"/>
    <lineage>
        <taxon>Bacteria</taxon>
        <taxon>Pseudomonadati</taxon>
        <taxon>Pseudomonadota</taxon>
        <taxon>Alphaproteobacteria</taxon>
        <taxon>Parvularculales</taxon>
        <taxon>Parvularculaceae</taxon>
        <taxon>Hyphococcus</taxon>
    </lineage>
</organism>
<sequence length="143" mass="15884">MSYVKSSLGADEEVLMMGRFPWPYHVTAWGALLILGVAVIGVIIWALMLVHFKTTESALTSRRIVYKKGLFTRETMELGVSTVEQIELHQGFWGRIFGFGVLEISGTGDSQIRTHPISDPVKFRRMVTDTRAKERAGAVANAA</sequence>
<evidence type="ECO:0000259" key="2">
    <source>
        <dbReference type="Pfam" id="PF03703"/>
    </source>
</evidence>
<feature type="transmembrane region" description="Helical" evidence="1">
    <location>
        <begin position="26"/>
        <end position="52"/>
    </location>
</feature>
<keyword evidence="1" id="KW-1133">Transmembrane helix</keyword>
<dbReference type="EMBL" id="CP118166">
    <property type="protein sequence ID" value="WDI30620.1"/>
    <property type="molecule type" value="Genomic_DNA"/>
</dbReference>
<accession>A0AAE9ZC10</accession>
<dbReference type="AlphaFoldDB" id="A0AAE9ZC10"/>
<evidence type="ECO:0000313" key="4">
    <source>
        <dbReference type="Proteomes" id="UP001214043"/>
    </source>
</evidence>
<dbReference type="KEGG" id="hfl:PUV54_11705"/>
<keyword evidence="1" id="KW-0812">Transmembrane</keyword>
<gene>
    <name evidence="3" type="ORF">PUV54_11705</name>
</gene>
<reference evidence="3" key="1">
    <citation type="submission" date="2023-02" db="EMBL/GenBank/DDBJ databases">
        <title>Genome sequence of Hyphococcus flavus.</title>
        <authorList>
            <person name="Rong J.-C."/>
            <person name="Zhao Q."/>
            <person name="Yi M."/>
            <person name="Wu J.-Y."/>
        </authorList>
    </citation>
    <scope>NUCLEOTIDE SEQUENCE</scope>
    <source>
        <strain evidence="3">MCCC 1K03223</strain>
    </source>
</reference>